<feature type="transmembrane region" description="Helical" evidence="11">
    <location>
        <begin position="261"/>
        <end position="288"/>
    </location>
</feature>
<dbReference type="CDD" id="cd11474">
    <property type="entry name" value="SLC5sbd_CHT"/>
    <property type="match status" value="1"/>
</dbReference>
<evidence type="ECO:0000256" key="4">
    <source>
        <dbReference type="ARBA" id="ARBA00022475"/>
    </source>
</evidence>
<evidence type="ECO:0000256" key="9">
    <source>
        <dbReference type="ARBA" id="ARBA00023201"/>
    </source>
</evidence>
<evidence type="ECO:0000256" key="2">
    <source>
        <dbReference type="ARBA" id="ARBA00006434"/>
    </source>
</evidence>
<dbReference type="EMBL" id="BGZJ01000001">
    <property type="protein sequence ID" value="GBO93239.1"/>
    <property type="molecule type" value="Genomic_DNA"/>
</dbReference>
<dbReference type="InterPro" id="IPR018212">
    <property type="entry name" value="Na/solute_symporter_CS"/>
</dbReference>
<dbReference type="PANTHER" id="PTHR48086">
    <property type="entry name" value="SODIUM/PROLINE SYMPORTER-RELATED"/>
    <property type="match status" value="1"/>
</dbReference>
<comment type="subcellular location">
    <subcellularLocation>
        <location evidence="1">Membrane</location>
        <topology evidence="1">Multi-pass membrane protein</topology>
    </subcellularLocation>
</comment>
<dbReference type="InterPro" id="IPR050277">
    <property type="entry name" value="Sodium:Solute_Symporter"/>
</dbReference>
<comment type="caution">
    <text evidence="12">The sequence shown here is derived from an EMBL/GenBank/DDBJ whole genome shotgun (WGS) entry which is preliminary data.</text>
</comment>
<evidence type="ECO:0000256" key="7">
    <source>
        <dbReference type="ARBA" id="ARBA00022989"/>
    </source>
</evidence>
<dbReference type="AlphaFoldDB" id="A0A388SCM4"/>
<dbReference type="InterPro" id="IPR001734">
    <property type="entry name" value="Na/solute_symporter"/>
</dbReference>
<dbReference type="Pfam" id="PF00474">
    <property type="entry name" value="SSF"/>
    <property type="match status" value="1"/>
</dbReference>
<feature type="transmembrane region" description="Helical" evidence="11">
    <location>
        <begin position="394"/>
        <end position="411"/>
    </location>
</feature>
<comment type="similarity">
    <text evidence="2 10">Belongs to the sodium:solute symporter (SSF) (TC 2.A.21) family.</text>
</comment>
<feature type="transmembrane region" description="Helical" evidence="11">
    <location>
        <begin position="37"/>
        <end position="54"/>
    </location>
</feature>
<evidence type="ECO:0000256" key="6">
    <source>
        <dbReference type="ARBA" id="ARBA00022847"/>
    </source>
</evidence>
<keyword evidence="9" id="KW-0739">Sodium transport</keyword>
<evidence type="ECO:0000313" key="12">
    <source>
        <dbReference type="EMBL" id="GBO93239.1"/>
    </source>
</evidence>
<evidence type="ECO:0000256" key="3">
    <source>
        <dbReference type="ARBA" id="ARBA00022448"/>
    </source>
</evidence>
<dbReference type="GO" id="GO:0006814">
    <property type="term" value="P:sodium ion transport"/>
    <property type="evidence" value="ECO:0007669"/>
    <property type="project" value="UniProtKB-KW"/>
</dbReference>
<feature type="transmembrane region" description="Helical" evidence="11">
    <location>
        <begin position="366"/>
        <end position="388"/>
    </location>
</feature>
<evidence type="ECO:0000256" key="8">
    <source>
        <dbReference type="ARBA" id="ARBA00023136"/>
    </source>
</evidence>
<keyword evidence="7 11" id="KW-1133">Transmembrane helix</keyword>
<keyword evidence="9" id="KW-0915">Sodium</keyword>
<evidence type="ECO:0000313" key="13">
    <source>
        <dbReference type="Proteomes" id="UP000266091"/>
    </source>
</evidence>
<dbReference type="Gene3D" id="1.20.1730.10">
    <property type="entry name" value="Sodium/glucose cotransporter"/>
    <property type="match status" value="1"/>
</dbReference>
<feature type="transmembrane region" description="Helical" evidence="11">
    <location>
        <begin position="179"/>
        <end position="202"/>
    </location>
</feature>
<gene>
    <name evidence="12" type="primary">cht1</name>
    <name evidence="12" type="ORF">MESMUL_05930</name>
</gene>
<dbReference type="Proteomes" id="UP000266091">
    <property type="component" value="Unassembled WGS sequence"/>
</dbReference>
<feature type="transmembrane region" description="Helical" evidence="11">
    <location>
        <begin position="6"/>
        <end position="25"/>
    </location>
</feature>
<dbReference type="GO" id="GO:0015293">
    <property type="term" value="F:symporter activity"/>
    <property type="evidence" value="ECO:0007669"/>
    <property type="project" value="UniProtKB-KW"/>
</dbReference>
<keyword evidence="4" id="KW-1003">Cell membrane</keyword>
<evidence type="ECO:0000256" key="1">
    <source>
        <dbReference type="ARBA" id="ARBA00004141"/>
    </source>
</evidence>
<name>A0A388SCM4_9BURK</name>
<keyword evidence="3" id="KW-0813">Transport</keyword>
<protein>
    <submittedName>
        <fullName evidence="12">Sodium:solute symporter</fullName>
    </submittedName>
</protein>
<sequence length="490" mass="53010">MSLIGFVMLYMAVSIGIGLYAATRVKTTQDYALAGRSLPLAMVITATFATWFGSETVLGLPGRFIEGGIAGVIEEPFGSGMALILVGAFFAGKLYKMNLLTIGSFYRHRYGKGVELACSIFIILSYLGWVAAQVSALGLVLNLVTEGAISVTLGMVIGTLVVLLYTMYGGMWSVALTDFFQMILIVVGLVVIAFVAGDMAGGADKVITYANNRHLFHALPEMSVHGWLFWISAAMTMMIGSIPQQDVFQRVMSAKSGKIAVAGPIIGGVFYIFFAMVPMFIVVASILVMPDVSGRMLAEDPQQLLPTMIRDYMPMWLRVLFFGAVLSAVMSTASATILAPSTTFVENVLKNFTHISEKNEIRTMRATVLVFTLLVLVYALSVEGTAIYDMVAMAYQFPVVGAFWPLVMGLYWKKATRLGAISSILLGGATWIILTVTPLGEVFPSVLGGFIVAGIGMIGGSLIPVKSNRRYVALWARESKRVEYRAVTAR</sequence>
<feature type="transmembrane region" description="Helical" evidence="11">
    <location>
        <begin position="315"/>
        <end position="345"/>
    </location>
</feature>
<dbReference type="GO" id="GO:0005886">
    <property type="term" value="C:plasma membrane"/>
    <property type="evidence" value="ECO:0007669"/>
    <property type="project" value="TreeGrafter"/>
</dbReference>
<dbReference type="PROSITE" id="PS00457">
    <property type="entry name" value="NA_SOLUT_SYMP_2"/>
    <property type="match status" value="1"/>
</dbReference>
<evidence type="ECO:0000256" key="11">
    <source>
        <dbReference type="SAM" id="Phobius"/>
    </source>
</evidence>
<feature type="transmembrane region" description="Helical" evidence="11">
    <location>
        <begin position="77"/>
        <end position="95"/>
    </location>
</feature>
<dbReference type="OrthoDB" id="9789704at2"/>
<evidence type="ECO:0000256" key="10">
    <source>
        <dbReference type="RuleBase" id="RU362091"/>
    </source>
</evidence>
<keyword evidence="6" id="KW-0769">Symport</keyword>
<dbReference type="RefSeq" id="WP_116269658.1">
    <property type="nucleotide sequence ID" value="NZ_BGZJ01000001.1"/>
</dbReference>
<feature type="transmembrane region" description="Helical" evidence="11">
    <location>
        <begin position="116"/>
        <end position="141"/>
    </location>
</feature>
<keyword evidence="9" id="KW-0406">Ion transport</keyword>
<keyword evidence="8 11" id="KW-0472">Membrane</keyword>
<organism evidence="12 13">
    <name type="scientific">Mesosutterella multiformis</name>
    <dbReference type="NCBI Taxonomy" id="2259133"/>
    <lineage>
        <taxon>Bacteria</taxon>
        <taxon>Pseudomonadati</taxon>
        <taxon>Pseudomonadota</taxon>
        <taxon>Betaproteobacteria</taxon>
        <taxon>Burkholderiales</taxon>
        <taxon>Sutterellaceae</taxon>
        <taxon>Mesosutterella</taxon>
    </lineage>
</organism>
<dbReference type="PROSITE" id="PS50283">
    <property type="entry name" value="NA_SOLUT_SYMP_3"/>
    <property type="match status" value="1"/>
</dbReference>
<dbReference type="InterPro" id="IPR038377">
    <property type="entry name" value="Na/Glc_symporter_sf"/>
</dbReference>
<proteinExistence type="inferred from homology"/>
<keyword evidence="13" id="KW-1185">Reference proteome</keyword>
<dbReference type="PANTHER" id="PTHR48086:SF7">
    <property type="entry name" value="SODIUM-SOLUTE SYMPORTER-RELATED"/>
    <property type="match status" value="1"/>
</dbReference>
<feature type="transmembrane region" description="Helical" evidence="11">
    <location>
        <begin position="222"/>
        <end position="240"/>
    </location>
</feature>
<accession>A0A388SCM4</accession>
<feature type="transmembrane region" description="Helical" evidence="11">
    <location>
        <begin position="442"/>
        <end position="465"/>
    </location>
</feature>
<evidence type="ECO:0000256" key="5">
    <source>
        <dbReference type="ARBA" id="ARBA00022692"/>
    </source>
</evidence>
<accession>A0A401LKF4</accession>
<feature type="transmembrane region" description="Helical" evidence="11">
    <location>
        <begin position="147"/>
        <end position="167"/>
    </location>
</feature>
<feature type="transmembrane region" description="Helical" evidence="11">
    <location>
        <begin position="418"/>
        <end position="436"/>
    </location>
</feature>
<keyword evidence="5 11" id="KW-0812">Transmembrane</keyword>
<dbReference type="GO" id="GO:0046942">
    <property type="term" value="P:carboxylic acid transport"/>
    <property type="evidence" value="ECO:0007669"/>
    <property type="project" value="UniProtKB-ARBA"/>
</dbReference>
<reference evidence="12 13" key="1">
    <citation type="journal article" date="2018" name="Int. J. Syst. Evol. Microbiol.">
        <title>Mesosutterella multiformis gen. nov., sp. nov., a member of the family Sutterellaceae and Sutterella megalosphaeroides sp. nov., isolated from human faeces.</title>
        <authorList>
            <person name="Sakamoto M."/>
            <person name="Ikeyama N."/>
            <person name="Kunihiro T."/>
            <person name="Iino T."/>
            <person name="Yuki M."/>
            <person name="Ohkuma M."/>
        </authorList>
    </citation>
    <scope>NUCLEOTIDE SEQUENCE [LARGE SCALE GENOMIC DNA]</scope>
    <source>
        <strain evidence="12 13">4NBBH2</strain>
    </source>
</reference>